<dbReference type="Proteomes" id="UP000078240">
    <property type="component" value="Unassembled WGS sequence"/>
</dbReference>
<proteinExistence type="predicted"/>
<gene>
    <name evidence="1" type="ORF">VFPBJ_01808</name>
</gene>
<accession>A0A179HC19</accession>
<evidence type="ECO:0000313" key="2">
    <source>
        <dbReference type="Proteomes" id="UP000078240"/>
    </source>
</evidence>
<organism evidence="1 2">
    <name type="scientific">Purpureocillium lilacinum</name>
    <name type="common">Paecilomyces lilacinus</name>
    <dbReference type="NCBI Taxonomy" id="33203"/>
    <lineage>
        <taxon>Eukaryota</taxon>
        <taxon>Fungi</taxon>
        <taxon>Dikarya</taxon>
        <taxon>Ascomycota</taxon>
        <taxon>Pezizomycotina</taxon>
        <taxon>Sordariomycetes</taxon>
        <taxon>Hypocreomycetidae</taxon>
        <taxon>Hypocreales</taxon>
        <taxon>Ophiocordycipitaceae</taxon>
        <taxon>Purpureocillium</taxon>
    </lineage>
</organism>
<reference evidence="1 2" key="1">
    <citation type="submission" date="2016-01" db="EMBL/GenBank/DDBJ databases">
        <title>Biosynthesis of antibiotic leucinostatins and their inhibition on Phytophthora in bio-control Purpureocillium lilacinum.</title>
        <authorList>
            <person name="Wang G."/>
            <person name="Liu Z."/>
            <person name="Lin R."/>
            <person name="Li E."/>
            <person name="Mao Z."/>
            <person name="Ling J."/>
            <person name="Yin W."/>
            <person name="Xie B."/>
        </authorList>
    </citation>
    <scope>NUCLEOTIDE SEQUENCE [LARGE SCALE GENOMIC DNA]</scope>
    <source>
        <strain evidence="1">PLBJ-1</strain>
    </source>
</reference>
<evidence type="ECO:0000313" key="1">
    <source>
        <dbReference type="EMBL" id="OAQ87767.1"/>
    </source>
</evidence>
<dbReference type="EMBL" id="LSBH01000001">
    <property type="protein sequence ID" value="OAQ87767.1"/>
    <property type="molecule type" value="Genomic_DNA"/>
</dbReference>
<comment type="caution">
    <text evidence="1">The sequence shown here is derived from an EMBL/GenBank/DDBJ whole genome shotgun (WGS) entry which is preliminary data.</text>
</comment>
<protein>
    <submittedName>
        <fullName evidence="1">Uncharacterized protein</fullName>
    </submittedName>
</protein>
<name>A0A179HC19_PURLI</name>
<dbReference type="AlphaFoldDB" id="A0A179HC19"/>
<sequence length="105" mass="11192">MAACCPRCGKTVLAAPSFGASFLAATTSASHPPQPSEEPVLSHCNPDFLLLPELCYPAPTVMHSCALLRPGAPQLARSTSEKTERIMKQAILIVIRGNSHSYCAR</sequence>